<dbReference type="EMBL" id="JBFDAH010000088">
    <property type="protein sequence ID" value="MEW4368171.1"/>
    <property type="molecule type" value="Genomic_DNA"/>
</dbReference>
<comment type="caution">
    <text evidence="1">The sequence shown here is derived from an EMBL/GenBank/DDBJ whole genome shotgun (WGS) entry which is preliminary data.</text>
</comment>
<keyword evidence="2" id="KW-1185">Reference proteome</keyword>
<evidence type="ECO:0000313" key="1">
    <source>
        <dbReference type="EMBL" id="MEW4368171.1"/>
    </source>
</evidence>
<dbReference type="RefSeq" id="WP_367024506.1">
    <property type="nucleotide sequence ID" value="NZ_JBFDAH010000088.1"/>
</dbReference>
<reference evidence="1 2" key="1">
    <citation type="submission" date="2024-06" db="EMBL/GenBank/DDBJ databases">
        <title>Aliikangiella maris sp. nov., sp. nov., a phycosphere bacterium isolated from seawater and ecosystem role in Phaeocystis globosa blooms.</title>
        <authorList>
            <person name="Li F."/>
        </authorList>
    </citation>
    <scope>NUCLEOTIDE SEQUENCE [LARGE SCALE GENOMIC DNA]</scope>
    <source>
        <strain evidence="1 2">GXAS 306</strain>
    </source>
</reference>
<evidence type="ECO:0000313" key="2">
    <source>
        <dbReference type="Proteomes" id="UP001554427"/>
    </source>
</evidence>
<sequence>TKEVTMTKCNFTQTAPGCHEFTDKTLPQYNFALQPYQYFRQIQWHWREPLTIVPDSASRCYPEAAPHFEPPIQMVLLGQQDNYIQLALYALPHLRFGYTQPLNRRWREAITPL</sequence>
<dbReference type="Proteomes" id="UP001554427">
    <property type="component" value="Unassembled WGS sequence"/>
</dbReference>
<organism evidence="1 2">
    <name type="scientific">Aliikangiella maris</name>
    <dbReference type="NCBI Taxonomy" id="3162458"/>
    <lineage>
        <taxon>Bacteria</taxon>
        <taxon>Pseudomonadati</taxon>
        <taxon>Pseudomonadota</taxon>
        <taxon>Gammaproteobacteria</taxon>
        <taxon>Oceanospirillales</taxon>
        <taxon>Pleioneaceae</taxon>
        <taxon>Aliikangiella</taxon>
    </lineage>
</organism>
<gene>
    <name evidence="1" type="ORF">ABVT42_22125</name>
</gene>
<proteinExistence type="predicted"/>
<feature type="non-terminal residue" evidence="1">
    <location>
        <position position="1"/>
    </location>
</feature>
<protein>
    <submittedName>
        <fullName evidence="1">Uncharacterized protein</fullName>
    </submittedName>
</protein>
<name>A0ABV3MVE6_9GAMM</name>
<accession>A0ABV3MVE6</accession>